<feature type="transmembrane region" description="Helical" evidence="1">
    <location>
        <begin position="137"/>
        <end position="156"/>
    </location>
</feature>
<keyword evidence="1" id="KW-0812">Transmembrane</keyword>
<dbReference type="PROSITE" id="PS50255">
    <property type="entry name" value="CYTOCHROME_B5_2"/>
    <property type="match status" value="1"/>
</dbReference>
<feature type="transmembrane region" description="Helical" evidence="1">
    <location>
        <begin position="284"/>
        <end position="306"/>
    </location>
</feature>
<keyword evidence="1" id="KW-1133">Transmembrane helix</keyword>
<dbReference type="InterPro" id="IPR005804">
    <property type="entry name" value="FA_desaturase_dom"/>
</dbReference>
<protein>
    <submittedName>
        <fullName evidence="3">Desaturase 1</fullName>
    </submittedName>
</protein>
<dbReference type="AlphaFoldDB" id="A0A4D6C9L5"/>
<keyword evidence="1" id="KW-0472">Membrane</keyword>
<dbReference type="PANTHER" id="PTHR16740:SF1">
    <property type="entry name" value="CYTOCHROME B5-RELATED PROTEIN-RELATED"/>
    <property type="match status" value="1"/>
</dbReference>
<feature type="transmembrane region" description="Helical" evidence="1">
    <location>
        <begin position="245"/>
        <end position="264"/>
    </location>
</feature>
<dbReference type="InterPro" id="IPR053100">
    <property type="entry name" value="Cytochrome_b5-related"/>
</dbReference>
<evidence type="ECO:0000256" key="1">
    <source>
        <dbReference type="SAM" id="Phobius"/>
    </source>
</evidence>
<dbReference type="PANTHER" id="PTHR16740">
    <property type="entry name" value="CYTOCHROME B5-RELATED PROTEIN-RELATED"/>
    <property type="match status" value="1"/>
</dbReference>
<dbReference type="Gene3D" id="3.10.120.10">
    <property type="entry name" value="Cytochrome b5-like heme/steroid binding domain"/>
    <property type="match status" value="1"/>
</dbReference>
<reference evidence="3" key="1">
    <citation type="submission" date="2018-04" db="EMBL/GenBank/DDBJ databases">
        <title>The desaturase gene family in the brown planthopper, Nilaparvata lugens.</title>
        <authorList>
            <person name="Ye W."/>
            <person name="Zeng J."/>
            <person name="Lou Y."/>
        </authorList>
    </citation>
    <scope>NUCLEOTIDE SEQUENCE</scope>
</reference>
<dbReference type="SMART" id="SM01117">
    <property type="entry name" value="Cyt-b5"/>
    <property type="match status" value="1"/>
</dbReference>
<feature type="transmembrane region" description="Helical" evidence="1">
    <location>
        <begin position="162"/>
        <end position="182"/>
    </location>
</feature>
<dbReference type="SUPFAM" id="SSF55856">
    <property type="entry name" value="Cytochrome b5-like heme/steroid binding domain"/>
    <property type="match status" value="1"/>
</dbReference>
<dbReference type="OrthoDB" id="260519at2759"/>
<sequence length="433" mass="50400">MDRKWSSSWTDWKYPAWMDGGEVRTGRWWIAKKGEDDGAEGLWRVHDKLYDLTSWVNKHPGGKQWITLTKGLDITEAYESSHLNQDVDLILQKFYVRDAKTPRNSPYTMEPGGFFRTLKSRVYEEMKTMETGTKMRSYILIDSLVVMTFVMAITAVKLHNYTAGFISAACLTGASIAAHNFFHQKDNWRMYYFQLSLMSVTDWRITHSLSHHIYTNTYHDLELMMMEPFLQWLPKENKNWLAKNFAWLYTPVVYLSVYHGQALIRILRHGVEWQDAIGLATPTIMYLFSGASLLQCVGMWSFIMLFSSVMFATLGFNAAHHHPDIFHEGDKPRKDTDWGLNQLDAVGERVEVKKTFPWSHLSFGDHALHHIFPTIDHDDLAQLYPVFERTCQEFNVKLSHMTTWELILGQFKQLMRTKGNTTSPEERSAITRS</sequence>
<accession>A0A4D6C9L5</accession>
<dbReference type="InterPro" id="IPR001199">
    <property type="entry name" value="Cyt_B5-like_heme/steroid-bd"/>
</dbReference>
<dbReference type="GO" id="GO:0006629">
    <property type="term" value="P:lipid metabolic process"/>
    <property type="evidence" value="ECO:0007669"/>
    <property type="project" value="InterPro"/>
</dbReference>
<dbReference type="Pfam" id="PF00173">
    <property type="entry name" value="Cyt-b5"/>
    <property type="match status" value="1"/>
</dbReference>
<dbReference type="Pfam" id="PF00487">
    <property type="entry name" value="FA_desaturase"/>
    <property type="match status" value="1"/>
</dbReference>
<dbReference type="EMBL" id="MH271225">
    <property type="protein sequence ID" value="QBY26786.1"/>
    <property type="molecule type" value="mRNA"/>
</dbReference>
<evidence type="ECO:0000313" key="3">
    <source>
        <dbReference type="EMBL" id="QBY26786.1"/>
    </source>
</evidence>
<organism evidence="3">
    <name type="scientific">Nilaparvata lugens</name>
    <name type="common">Brown planthopper</name>
    <dbReference type="NCBI Taxonomy" id="108931"/>
    <lineage>
        <taxon>Eukaryota</taxon>
        <taxon>Metazoa</taxon>
        <taxon>Ecdysozoa</taxon>
        <taxon>Arthropoda</taxon>
        <taxon>Hexapoda</taxon>
        <taxon>Insecta</taxon>
        <taxon>Pterygota</taxon>
        <taxon>Neoptera</taxon>
        <taxon>Paraneoptera</taxon>
        <taxon>Hemiptera</taxon>
        <taxon>Auchenorrhyncha</taxon>
        <taxon>Fulgoroidea</taxon>
        <taxon>Delphacidae</taxon>
        <taxon>Delphacinae</taxon>
        <taxon>Nilaparvata</taxon>
    </lineage>
</organism>
<proteinExistence type="evidence at transcript level"/>
<dbReference type="InterPro" id="IPR036400">
    <property type="entry name" value="Cyt_B5-like_heme/steroid_sf"/>
</dbReference>
<evidence type="ECO:0000259" key="2">
    <source>
        <dbReference type="PROSITE" id="PS50255"/>
    </source>
</evidence>
<name>A0A4D6C9L5_NILLU</name>
<feature type="domain" description="Cytochrome b5 heme-binding" evidence="2">
    <location>
        <begin position="29"/>
        <end position="100"/>
    </location>
</feature>